<feature type="compositionally biased region" description="Acidic residues" evidence="10">
    <location>
        <begin position="268"/>
        <end position="277"/>
    </location>
</feature>
<dbReference type="InterPro" id="IPR027417">
    <property type="entry name" value="P-loop_NTPase"/>
</dbReference>
<feature type="region of interest" description="Disordered" evidence="10">
    <location>
        <begin position="406"/>
        <end position="429"/>
    </location>
</feature>
<evidence type="ECO:0000256" key="1">
    <source>
        <dbReference type="ARBA" id="ARBA00007025"/>
    </source>
</evidence>
<evidence type="ECO:0000256" key="6">
    <source>
        <dbReference type="ARBA" id="ARBA00022806"/>
    </source>
</evidence>
<feature type="compositionally biased region" description="Basic residues" evidence="10">
    <location>
        <begin position="292"/>
        <end position="312"/>
    </location>
</feature>
<dbReference type="GO" id="GO:0006281">
    <property type="term" value="P:DNA repair"/>
    <property type="evidence" value="ECO:0007669"/>
    <property type="project" value="TreeGrafter"/>
</dbReference>
<feature type="region of interest" description="Disordered" evidence="10">
    <location>
        <begin position="1011"/>
        <end position="1046"/>
    </location>
</feature>
<protein>
    <submittedName>
        <fullName evidence="14">Uncharacterized protein</fullName>
    </submittedName>
</protein>
<feature type="region of interest" description="Disordered" evidence="10">
    <location>
        <begin position="1310"/>
        <end position="1440"/>
    </location>
</feature>
<dbReference type="PROSITE" id="PS51194">
    <property type="entry name" value="HELICASE_CTER"/>
    <property type="match status" value="1"/>
</dbReference>
<feature type="domain" description="Helicase C-terminal" evidence="13">
    <location>
        <begin position="1074"/>
        <end position="1224"/>
    </location>
</feature>
<dbReference type="Gene3D" id="3.40.50.300">
    <property type="entry name" value="P-loop containing nucleotide triphosphate hydrolases"/>
    <property type="match status" value="1"/>
</dbReference>
<evidence type="ECO:0000256" key="7">
    <source>
        <dbReference type="ARBA" id="ARBA00022833"/>
    </source>
</evidence>
<keyword evidence="4 9" id="KW-0863">Zinc-finger</keyword>
<dbReference type="GO" id="GO:0016787">
    <property type="term" value="F:hydrolase activity"/>
    <property type="evidence" value="ECO:0007669"/>
    <property type="project" value="UniProtKB-KW"/>
</dbReference>
<dbReference type="PROSITE" id="PS51192">
    <property type="entry name" value="HELICASE_ATP_BIND_1"/>
    <property type="match status" value="1"/>
</dbReference>
<feature type="domain" description="RING-type" evidence="11">
    <location>
        <begin position="945"/>
        <end position="991"/>
    </location>
</feature>
<evidence type="ECO:0000256" key="10">
    <source>
        <dbReference type="SAM" id="MobiDB-lite"/>
    </source>
</evidence>
<sequence>MDDEDGGDKTRSTDSLFGDDFVDLTRHPTQVKSEDDDDDDVLEVCSASKSLVIDLVDEDDEVSEARKLRVQGRRGRRHPRIKIEDDAASRVRVNDVPSRQVVESGNADNSPTARVVHKHTDHLPLRHQRSRVGPATPPLTHTNGSENNGGDPHGLDHVAAAHDGRSFCDDDHVQNVHRPAKRARTSVTQEDGAHGGIDVDMAEAHQQGASNDVSTYYALVRERTELKDRKIKSRRHPDTFQFTKHDRAKLATVQAKILAIELAHDNEMAADESESDSDSSSGEDVAGQQTMTRHRLAARKKSKKHERARRAAVRKEVRAAGLLHDNGSDARVSSGEPDDVQDADYVEAGPTTGRRGRASRAGPDTGGGAKVSMRDLKTARQYWAQRWADVMEDPDEMEFELDDRTVNVPHPPELTPGGGGSRRKKTKRSWWNRAENGGLGKMLGEENPVAARAAAGPAQMPAAIKASNRRNQLNEMMFKIRASRGSGNAYAEDDAEQVRMDRVMLEEAIRSFGYRKCSAKDGFWTLRKYDYKPLLYNLQIVGISWMLRQEFSPSGPWGGILADEMGLGKTIQLLGVMAVNQPSPGEPRPTLIVVPAAALLQWKSEIGNFTNFDKVIVFRSRDHLGIPVLRDMDIILTSYNEVAKAWPSEETRKRIQGLGLSFEEEQEALKRQRGTLLRLEYYRIILDEAHAIKNQYSRTSQACIELKGKHRWAVSGTPIQNTIDELFPYMSFLKVPWAYTFDEFKKMFAKLEDDTVKERLAAVLPTLMLRRRVAEKFLGRNNLEIPMTHPVEDIWVELSVEEHLIYKKLEGRFTDNLNSEMAAGRRSQKVIRSFFALLTRLRQGVGHPFLLESAIHANFTLEDLKFLQVKLGRIAGRTPVHEQLRASRVPGAVPVVMEYDVRREIGRLGPEEPFTFGRGHFGYYFDMHAHINGLYEQKGPETLVCRYCNHPPEDPYMTQCGHCFCLACLQEMEMRGLEVNRECTFDCPACNCMCEAGKGVAVELSAQQAQARPLNLADEQERHAARRNRSKGDPPGPGDDALGNQPRLSDRSTWIEDYDNTPDLPLVPSAKLAAVKNQVLKWQLQAPDDKIIIFVEWMKLAVLIGRVLQQENIGFLYFWGELKGERKADVIRKFYDDPDVKIMIISIRCGAQALNLTCANRVISCDLWWNSAVQAQAFGRVHRIGQTKETHFCRILAHDTIDARLHRMQQEKLAAIGVTLGDVAAPPPADGGAPPDQRDLAIPVTLATLKRLFGGEEDADGAGEGSGDLLAASEDEGADNPGGGGGGGGGEAGVSSVAADVDEEMSTAAAEMGDGDEFGEEEVADGDDGDDDDDDLDRFLPRDEFGGYGRPDGVGNAVAQEEVEAEDQSEGEQAETSPAVAAPQPSQEDETGGGSGAAAEKPAERDEQVATAADHITDPIMGGDESDGSDGLFVAGASFE</sequence>
<keyword evidence="3" id="KW-0547">Nucleotide-binding</keyword>
<dbReference type="CDD" id="cd18793">
    <property type="entry name" value="SF2_C_SNF"/>
    <property type="match status" value="1"/>
</dbReference>
<evidence type="ECO:0000313" key="14">
    <source>
        <dbReference type="EMBL" id="KAK2072422.1"/>
    </source>
</evidence>
<feature type="compositionally biased region" description="Acidic residues" evidence="10">
    <location>
        <begin position="336"/>
        <end position="345"/>
    </location>
</feature>
<dbReference type="Gene3D" id="3.30.40.10">
    <property type="entry name" value="Zinc/RING finger domain, C3HC4 (zinc finger)"/>
    <property type="match status" value="1"/>
</dbReference>
<feature type="compositionally biased region" description="Polar residues" evidence="10">
    <location>
        <begin position="101"/>
        <end position="112"/>
    </location>
</feature>
<dbReference type="GO" id="GO:0008094">
    <property type="term" value="F:ATP-dependent activity, acting on DNA"/>
    <property type="evidence" value="ECO:0007669"/>
    <property type="project" value="TreeGrafter"/>
</dbReference>
<feature type="region of interest" description="Disordered" evidence="10">
    <location>
        <begin position="99"/>
        <end position="154"/>
    </location>
</feature>
<dbReference type="SUPFAM" id="SSF52540">
    <property type="entry name" value="P-loop containing nucleoside triphosphate hydrolases"/>
    <property type="match status" value="2"/>
</dbReference>
<keyword evidence="5" id="KW-0378">Hydrolase</keyword>
<evidence type="ECO:0000256" key="5">
    <source>
        <dbReference type="ARBA" id="ARBA00022801"/>
    </source>
</evidence>
<dbReference type="Proteomes" id="UP001217918">
    <property type="component" value="Unassembled WGS sequence"/>
</dbReference>
<evidence type="ECO:0000256" key="4">
    <source>
        <dbReference type="ARBA" id="ARBA00022771"/>
    </source>
</evidence>
<feature type="compositionally biased region" description="Basic residues" evidence="10">
    <location>
        <begin position="115"/>
        <end position="130"/>
    </location>
</feature>
<reference evidence="14" key="1">
    <citation type="journal article" date="2023" name="Mol. Plant Microbe Interact.">
        <title>Elucidating the Obligate Nature and Biological Capacity of an Invasive Fungal Corn Pathogen.</title>
        <authorList>
            <person name="MacCready J.S."/>
            <person name="Roggenkamp E.M."/>
            <person name="Gdanetz K."/>
            <person name="Chilvers M.I."/>
        </authorList>
    </citation>
    <scope>NUCLEOTIDE SEQUENCE</scope>
    <source>
        <strain evidence="14">PM02</strain>
    </source>
</reference>
<dbReference type="CDD" id="cd18008">
    <property type="entry name" value="DEXDc_SHPRH-like"/>
    <property type="match status" value="1"/>
</dbReference>
<dbReference type="GO" id="GO:0004386">
    <property type="term" value="F:helicase activity"/>
    <property type="evidence" value="ECO:0007669"/>
    <property type="project" value="UniProtKB-KW"/>
</dbReference>
<dbReference type="GO" id="GO:0005524">
    <property type="term" value="F:ATP binding"/>
    <property type="evidence" value="ECO:0007669"/>
    <property type="project" value="UniProtKB-KW"/>
</dbReference>
<dbReference type="EMBL" id="JAQQPM010000006">
    <property type="protein sequence ID" value="KAK2072422.1"/>
    <property type="molecule type" value="Genomic_DNA"/>
</dbReference>
<accession>A0AAD9MDJ9</accession>
<dbReference type="InterPro" id="IPR050628">
    <property type="entry name" value="SNF2_RAD54_helicase_TF"/>
</dbReference>
<dbReference type="InterPro" id="IPR038718">
    <property type="entry name" value="SNF2-like_sf"/>
</dbReference>
<proteinExistence type="inferred from homology"/>
<dbReference type="InterPro" id="IPR017907">
    <property type="entry name" value="Znf_RING_CS"/>
</dbReference>
<dbReference type="PROSITE" id="PS50089">
    <property type="entry name" value="ZF_RING_2"/>
    <property type="match status" value="1"/>
</dbReference>
<dbReference type="Gene3D" id="3.40.50.10810">
    <property type="entry name" value="Tandem AAA-ATPase domain"/>
    <property type="match status" value="1"/>
</dbReference>
<name>A0AAD9MDJ9_9PEZI</name>
<keyword evidence="15" id="KW-1185">Reference proteome</keyword>
<dbReference type="Pfam" id="PF00176">
    <property type="entry name" value="SNF2-rel_dom"/>
    <property type="match status" value="1"/>
</dbReference>
<feature type="compositionally biased region" description="Acidic residues" evidence="10">
    <location>
        <begin position="1313"/>
        <end position="1336"/>
    </location>
</feature>
<feature type="compositionally biased region" description="Polar residues" evidence="10">
    <location>
        <begin position="139"/>
        <end position="148"/>
    </location>
</feature>
<evidence type="ECO:0000259" key="12">
    <source>
        <dbReference type="PROSITE" id="PS51192"/>
    </source>
</evidence>
<organism evidence="14 15">
    <name type="scientific">Phyllachora maydis</name>
    <dbReference type="NCBI Taxonomy" id="1825666"/>
    <lineage>
        <taxon>Eukaryota</taxon>
        <taxon>Fungi</taxon>
        <taxon>Dikarya</taxon>
        <taxon>Ascomycota</taxon>
        <taxon>Pezizomycotina</taxon>
        <taxon>Sordariomycetes</taxon>
        <taxon>Sordariomycetidae</taxon>
        <taxon>Phyllachorales</taxon>
        <taxon>Phyllachoraceae</taxon>
        <taxon>Phyllachora</taxon>
    </lineage>
</organism>
<evidence type="ECO:0000259" key="11">
    <source>
        <dbReference type="PROSITE" id="PS50089"/>
    </source>
</evidence>
<evidence type="ECO:0000256" key="9">
    <source>
        <dbReference type="PROSITE-ProRule" id="PRU00175"/>
    </source>
</evidence>
<feature type="region of interest" description="Disordered" evidence="10">
    <location>
        <begin position="268"/>
        <end position="371"/>
    </location>
</feature>
<dbReference type="InterPro" id="IPR000330">
    <property type="entry name" value="SNF2_N"/>
</dbReference>
<evidence type="ECO:0000313" key="15">
    <source>
        <dbReference type="Proteomes" id="UP001217918"/>
    </source>
</evidence>
<dbReference type="InterPro" id="IPR013083">
    <property type="entry name" value="Znf_RING/FYVE/PHD"/>
</dbReference>
<gene>
    <name evidence="14" type="ORF">P8C59_006779</name>
</gene>
<evidence type="ECO:0000256" key="3">
    <source>
        <dbReference type="ARBA" id="ARBA00022741"/>
    </source>
</evidence>
<dbReference type="InterPro" id="IPR001650">
    <property type="entry name" value="Helicase_C-like"/>
</dbReference>
<evidence type="ECO:0000256" key="8">
    <source>
        <dbReference type="ARBA" id="ARBA00022840"/>
    </source>
</evidence>
<keyword evidence="2" id="KW-0479">Metal-binding</keyword>
<dbReference type="GO" id="GO:0005634">
    <property type="term" value="C:nucleus"/>
    <property type="evidence" value="ECO:0007669"/>
    <property type="project" value="TreeGrafter"/>
</dbReference>
<feature type="domain" description="Helicase ATP-binding" evidence="12">
    <location>
        <begin position="550"/>
        <end position="736"/>
    </location>
</feature>
<comment type="similarity">
    <text evidence="1">Belongs to the SNF2/RAD54 helicase family.</text>
</comment>
<dbReference type="PANTHER" id="PTHR45626:SF17">
    <property type="entry name" value="HELICASE-LIKE TRANSCRIPTION FACTOR"/>
    <property type="match status" value="1"/>
</dbReference>
<dbReference type="InterPro" id="IPR049730">
    <property type="entry name" value="SNF2/RAD54-like_C"/>
</dbReference>
<dbReference type="InterPro" id="IPR001841">
    <property type="entry name" value="Znf_RING"/>
</dbReference>
<keyword evidence="8" id="KW-0067">ATP-binding</keyword>
<evidence type="ECO:0000256" key="2">
    <source>
        <dbReference type="ARBA" id="ARBA00022723"/>
    </source>
</evidence>
<feature type="compositionally biased region" description="Gly residues" evidence="10">
    <location>
        <begin position="1280"/>
        <end position="1292"/>
    </location>
</feature>
<dbReference type="InterPro" id="IPR014001">
    <property type="entry name" value="Helicase_ATP-bd"/>
</dbReference>
<dbReference type="PROSITE" id="PS00518">
    <property type="entry name" value="ZF_RING_1"/>
    <property type="match status" value="1"/>
</dbReference>
<evidence type="ECO:0000259" key="13">
    <source>
        <dbReference type="PROSITE" id="PS51194"/>
    </source>
</evidence>
<feature type="region of interest" description="Disordered" evidence="10">
    <location>
        <begin position="1256"/>
        <end position="1294"/>
    </location>
</feature>
<dbReference type="SUPFAM" id="SSF57850">
    <property type="entry name" value="RING/U-box"/>
    <property type="match status" value="1"/>
</dbReference>
<keyword evidence="7" id="KW-0862">Zinc</keyword>
<keyword evidence="6" id="KW-0347">Helicase</keyword>
<dbReference type="SMART" id="SM00490">
    <property type="entry name" value="HELICc"/>
    <property type="match status" value="1"/>
</dbReference>
<feature type="compositionally biased region" description="Acidic residues" evidence="10">
    <location>
        <begin position="1361"/>
        <end position="1373"/>
    </location>
</feature>
<feature type="region of interest" description="Disordered" evidence="10">
    <location>
        <begin position="1"/>
        <end position="21"/>
    </location>
</feature>
<dbReference type="SMART" id="SM00487">
    <property type="entry name" value="DEXDc"/>
    <property type="match status" value="1"/>
</dbReference>
<dbReference type="Pfam" id="PF00271">
    <property type="entry name" value="Helicase_C"/>
    <property type="match status" value="1"/>
</dbReference>
<dbReference type="PANTHER" id="PTHR45626">
    <property type="entry name" value="TRANSCRIPTION TERMINATION FACTOR 2-RELATED"/>
    <property type="match status" value="1"/>
</dbReference>
<comment type="caution">
    <text evidence="14">The sequence shown here is derived from an EMBL/GenBank/DDBJ whole genome shotgun (WGS) entry which is preliminary data.</text>
</comment>
<dbReference type="GO" id="GO:0008270">
    <property type="term" value="F:zinc ion binding"/>
    <property type="evidence" value="ECO:0007669"/>
    <property type="project" value="UniProtKB-KW"/>
</dbReference>
<feature type="compositionally biased region" description="Low complexity" evidence="10">
    <location>
        <begin position="348"/>
        <end position="363"/>
    </location>
</feature>